<keyword evidence="2" id="KW-1185">Reference proteome</keyword>
<dbReference type="Proteomes" id="UP000789405">
    <property type="component" value="Unassembled WGS sequence"/>
</dbReference>
<accession>A0A9N9JYC3</accession>
<reference evidence="1" key="1">
    <citation type="submission" date="2021-06" db="EMBL/GenBank/DDBJ databases">
        <authorList>
            <person name="Kallberg Y."/>
            <person name="Tangrot J."/>
            <person name="Rosling A."/>
        </authorList>
    </citation>
    <scope>NUCLEOTIDE SEQUENCE</scope>
    <source>
        <strain evidence="1">MA453B</strain>
    </source>
</reference>
<sequence length="51" mass="5756">VNIPSKEECGDIIVSLCIRMSDNSKKGRCKDKLTEIDLNNKENGKYKEGKL</sequence>
<gene>
    <name evidence="1" type="ORF">DERYTH_LOCUS23820</name>
</gene>
<organism evidence="1 2">
    <name type="scientific">Dentiscutata erythropus</name>
    <dbReference type="NCBI Taxonomy" id="1348616"/>
    <lineage>
        <taxon>Eukaryota</taxon>
        <taxon>Fungi</taxon>
        <taxon>Fungi incertae sedis</taxon>
        <taxon>Mucoromycota</taxon>
        <taxon>Glomeromycotina</taxon>
        <taxon>Glomeromycetes</taxon>
        <taxon>Diversisporales</taxon>
        <taxon>Gigasporaceae</taxon>
        <taxon>Dentiscutata</taxon>
    </lineage>
</organism>
<dbReference type="OrthoDB" id="10327855at2759"/>
<dbReference type="AlphaFoldDB" id="A0A9N9JYC3"/>
<dbReference type="EMBL" id="CAJVPY010037575">
    <property type="protein sequence ID" value="CAG8803074.1"/>
    <property type="molecule type" value="Genomic_DNA"/>
</dbReference>
<evidence type="ECO:0000313" key="1">
    <source>
        <dbReference type="EMBL" id="CAG8803074.1"/>
    </source>
</evidence>
<feature type="non-terminal residue" evidence="1">
    <location>
        <position position="1"/>
    </location>
</feature>
<name>A0A9N9JYC3_9GLOM</name>
<proteinExistence type="predicted"/>
<protein>
    <submittedName>
        <fullName evidence="1">22538_t:CDS:1</fullName>
    </submittedName>
</protein>
<comment type="caution">
    <text evidence="1">The sequence shown here is derived from an EMBL/GenBank/DDBJ whole genome shotgun (WGS) entry which is preliminary data.</text>
</comment>
<evidence type="ECO:0000313" key="2">
    <source>
        <dbReference type="Proteomes" id="UP000789405"/>
    </source>
</evidence>